<organism evidence="1 2">
    <name type="scientific">Nonomuraea polychroma</name>
    <dbReference type="NCBI Taxonomy" id="46176"/>
    <lineage>
        <taxon>Bacteria</taxon>
        <taxon>Bacillati</taxon>
        <taxon>Actinomycetota</taxon>
        <taxon>Actinomycetes</taxon>
        <taxon>Streptosporangiales</taxon>
        <taxon>Streptosporangiaceae</taxon>
        <taxon>Nonomuraea</taxon>
    </lineage>
</organism>
<evidence type="ECO:0000313" key="2">
    <source>
        <dbReference type="Proteomes" id="UP000284824"/>
    </source>
</evidence>
<evidence type="ECO:0000313" key="1">
    <source>
        <dbReference type="EMBL" id="RVX39256.1"/>
    </source>
</evidence>
<name>A0A438M0E0_9ACTN</name>
<dbReference type="AlphaFoldDB" id="A0A438M0E0"/>
<comment type="caution">
    <text evidence="1">The sequence shown here is derived from an EMBL/GenBank/DDBJ whole genome shotgun (WGS) entry which is preliminary data.</text>
</comment>
<evidence type="ECO:0008006" key="3">
    <source>
        <dbReference type="Google" id="ProtNLM"/>
    </source>
</evidence>
<accession>A0A438M0E0</accession>
<sequence length="45" mass="4979">MRSGAMRGAERWVDDGDFVFGLELLLDGIEALIRRRALKGDVSGE</sequence>
<protein>
    <recommendedName>
        <fullName evidence="3">Tetracycline repressor TetR C-terminal domain-containing protein</fullName>
    </recommendedName>
</protein>
<dbReference type="Gene3D" id="1.10.357.10">
    <property type="entry name" value="Tetracycline Repressor, domain 2"/>
    <property type="match status" value="1"/>
</dbReference>
<proteinExistence type="predicted"/>
<reference evidence="1 2" key="1">
    <citation type="submission" date="2019-01" db="EMBL/GenBank/DDBJ databases">
        <title>Sequencing the genomes of 1000 actinobacteria strains.</title>
        <authorList>
            <person name="Klenk H.-P."/>
        </authorList>
    </citation>
    <scope>NUCLEOTIDE SEQUENCE [LARGE SCALE GENOMIC DNA]</scope>
    <source>
        <strain evidence="1 2">DSM 43925</strain>
    </source>
</reference>
<dbReference type="EMBL" id="SAUN01000001">
    <property type="protein sequence ID" value="RVX39256.1"/>
    <property type="molecule type" value="Genomic_DNA"/>
</dbReference>
<keyword evidence="2" id="KW-1185">Reference proteome</keyword>
<gene>
    <name evidence="1" type="ORF">EDD27_1604</name>
</gene>
<dbReference type="Proteomes" id="UP000284824">
    <property type="component" value="Unassembled WGS sequence"/>
</dbReference>